<evidence type="ECO:0000256" key="14">
    <source>
        <dbReference type="ARBA" id="ARBA00023154"/>
    </source>
</evidence>
<keyword evidence="8 17" id="KW-0028">Amino-acid biosynthesis</keyword>
<dbReference type="InterPro" id="IPR036393">
    <property type="entry name" value="AceGlu_kinase-like_sf"/>
</dbReference>
<accession>A0ABV9XV11</accession>
<dbReference type="Gene3D" id="3.30.2130.10">
    <property type="entry name" value="VC0802-like"/>
    <property type="match status" value="1"/>
</dbReference>
<dbReference type="Pfam" id="PF00696">
    <property type="entry name" value="AA_kinase"/>
    <property type="match status" value="1"/>
</dbReference>
<dbReference type="RefSeq" id="WP_344038462.1">
    <property type="nucleotide sequence ID" value="NZ_BAAAKE010000011.1"/>
</dbReference>
<evidence type="ECO:0000256" key="12">
    <source>
        <dbReference type="ARBA" id="ARBA00022840"/>
    </source>
</evidence>
<keyword evidence="12" id="KW-0067">ATP-binding</keyword>
<dbReference type="EC" id="2.7.2.4" evidence="6 16"/>
<dbReference type="SUPFAM" id="SSF53633">
    <property type="entry name" value="Carbamate kinase-like"/>
    <property type="match status" value="1"/>
</dbReference>
<comment type="similarity">
    <text evidence="5 16">Belongs to the aspartokinase family.</text>
</comment>
<comment type="catalytic activity">
    <reaction evidence="15 16">
        <text>L-aspartate + ATP = 4-phospho-L-aspartate + ADP</text>
        <dbReference type="Rhea" id="RHEA:23776"/>
        <dbReference type="ChEBI" id="CHEBI:29991"/>
        <dbReference type="ChEBI" id="CHEBI:30616"/>
        <dbReference type="ChEBI" id="CHEBI:57535"/>
        <dbReference type="ChEBI" id="CHEBI:456216"/>
        <dbReference type="EC" id="2.7.2.4"/>
    </reaction>
</comment>
<feature type="compositionally biased region" description="Pro residues" evidence="18">
    <location>
        <begin position="445"/>
        <end position="458"/>
    </location>
</feature>
<dbReference type="Proteomes" id="UP001595833">
    <property type="component" value="Unassembled WGS sequence"/>
</dbReference>
<comment type="caution">
    <text evidence="20">The sequence shown here is derived from an EMBL/GenBank/DDBJ whole genome shotgun (WGS) entry which is preliminary data.</text>
</comment>
<organism evidence="20 21">
    <name type="scientific">Saccharothrix xinjiangensis</name>
    <dbReference type="NCBI Taxonomy" id="204798"/>
    <lineage>
        <taxon>Bacteria</taxon>
        <taxon>Bacillati</taxon>
        <taxon>Actinomycetota</taxon>
        <taxon>Actinomycetes</taxon>
        <taxon>Pseudonocardiales</taxon>
        <taxon>Pseudonocardiaceae</taxon>
        <taxon>Saccharothrix</taxon>
    </lineage>
</organism>
<keyword evidence="14" id="KW-0457">Lysine biosynthesis</keyword>
<evidence type="ECO:0000256" key="11">
    <source>
        <dbReference type="ARBA" id="ARBA00022777"/>
    </source>
</evidence>
<evidence type="ECO:0000256" key="17">
    <source>
        <dbReference type="RuleBase" id="RU004249"/>
    </source>
</evidence>
<evidence type="ECO:0000256" key="3">
    <source>
        <dbReference type="ARBA" id="ARBA00004986"/>
    </source>
</evidence>
<evidence type="ECO:0000256" key="1">
    <source>
        <dbReference type="ARBA" id="ARBA00002843"/>
    </source>
</evidence>
<comment type="pathway">
    <text evidence="4 17">Amino-acid biosynthesis; L-threonine biosynthesis; L-threonine from L-aspartate: step 1/5.</text>
</comment>
<dbReference type="GO" id="GO:0004072">
    <property type="term" value="F:aspartate kinase activity"/>
    <property type="evidence" value="ECO:0007669"/>
    <property type="project" value="UniProtKB-EC"/>
</dbReference>
<protein>
    <recommendedName>
        <fullName evidence="7 16">Aspartokinase</fullName>
        <ecNumber evidence="6 16">2.7.2.4</ecNumber>
    </recommendedName>
</protein>
<evidence type="ECO:0000256" key="7">
    <source>
        <dbReference type="ARBA" id="ARBA00016273"/>
    </source>
</evidence>
<dbReference type="CDD" id="cd04246">
    <property type="entry name" value="AAK_AK-DapG-like"/>
    <property type="match status" value="1"/>
</dbReference>
<keyword evidence="10" id="KW-0547">Nucleotide-binding</keyword>
<evidence type="ECO:0000259" key="19">
    <source>
        <dbReference type="Pfam" id="PF00696"/>
    </source>
</evidence>
<evidence type="ECO:0000256" key="5">
    <source>
        <dbReference type="ARBA" id="ARBA00010122"/>
    </source>
</evidence>
<evidence type="ECO:0000256" key="13">
    <source>
        <dbReference type="ARBA" id="ARBA00022915"/>
    </source>
</evidence>
<comment type="function">
    <text evidence="1">Catalyzes the phosphorylation of the beta-carboxyl group of aspartic acid with ATP to yield 4-phospho-L-aspartate, which is involved in the branched biosynthetic pathway leading to the biosynthesis of amino acids lysine, threonine, isoleucine and methionine.</text>
</comment>
<comment type="pathway">
    <text evidence="2 17">Amino-acid biosynthesis; L-lysine biosynthesis via DAP pathway; (S)-tetrahydrodipicolinate from L-aspartate: step 1/4.</text>
</comment>
<dbReference type="InterPro" id="IPR001048">
    <property type="entry name" value="Asp/Glu/Uridylate_kinase"/>
</dbReference>
<evidence type="ECO:0000256" key="6">
    <source>
        <dbReference type="ARBA" id="ARBA00013059"/>
    </source>
</evidence>
<dbReference type="PANTHER" id="PTHR21499">
    <property type="entry name" value="ASPARTATE KINASE"/>
    <property type="match status" value="1"/>
</dbReference>
<proteinExistence type="inferred from homology"/>
<dbReference type="InterPro" id="IPR001341">
    <property type="entry name" value="Asp_kinase"/>
</dbReference>
<reference evidence="21" key="1">
    <citation type="journal article" date="2019" name="Int. J. Syst. Evol. Microbiol.">
        <title>The Global Catalogue of Microorganisms (GCM) 10K type strain sequencing project: providing services to taxonomists for standard genome sequencing and annotation.</title>
        <authorList>
            <consortium name="The Broad Institute Genomics Platform"/>
            <consortium name="The Broad Institute Genome Sequencing Center for Infectious Disease"/>
            <person name="Wu L."/>
            <person name="Ma J."/>
        </authorList>
    </citation>
    <scope>NUCLEOTIDE SEQUENCE [LARGE SCALE GENOMIC DNA]</scope>
    <source>
        <strain evidence="21">KCTC 12848</strain>
    </source>
</reference>
<evidence type="ECO:0000256" key="10">
    <source>
        <dbReference type="ARBA" id="ARBA00022741"/>
    </source>
</evidence>
<feature type="compositionally biased region" description="Polar residues" evidence="18">
    <location>
        <begin position="461"/>
        <end position="478"/>
    </location>
</feature>
<dbReference type="PIRSF" id="PIRSF000726">
    <property type="entry name" value="Asp_kin"/>
    <property type="match status" value="1"/>
</dbReference>
<dbReference type="Gene3D" id="3.40.1160.10">
    <property type="entry name" value="Acetylglutamate kinase-like"/>
    <property type="match status" value="1"/>
</dbReference>
<dbReference type="EMBL" id="JBHSJB010000006">
    <property type="protein sequence ID" value="MFC5053352.1"/>
    <property type="molecule type" value="Genomic_DNA"/>
</dbReference>
<evidence type="ECO:0000256" key="16">
    <source>
        <dbReference type="RuleBase" id="RU003448"/>
    </source>
</evidence>
<gene>
    <name evidence="20" type="ORF">ACFPFM_06210</name>
</gene>
<evidence type="ECO:0000256" key="2">
    <source>
        <dbReference type="ARBA" id="ARBA00004766"/>
    </source>
</evidence>
<dbReference type="PANTHER" id="PTHR21499:SF3">
    <property type="entry name" value="ASPARTOKINASE"/>
    <property type="match status" value="1"/>
</dbReference>
<feature type="domain" description="Aspartate/glutamate/uridylate kinase" evidence="19">
    <location>
        <begin position="3"/>
        <end position="228"/>
    </location>
</feature>
<dbReference type="NCBIfam" id="TIGR00657">
    <property type="entry name" value="asp_kinases"/>
    <property type="match status" value="1"/>
</dbReference>
<keyword evidence="13" id="KW-0220">Diaminopimelate biosynthesis</keyword>
<evidence type="ECO:0000256" key="18">
    <source>
        <dbReference type="SAM" id="MobiDB-lite"/>
    </source>
</evidence>
<dbReference type="InterPro" id="IPR018042">
    <property type="entry name" value="Aspartate_kinase_CS"/>
</dbReference>
<name>A0ABV9XV11_9PSEU</name>
<evidence type="ECO:0000313" key="21">
    <source>
        <dbReference type="Proteomes" id="UP001595833"/>
    </source>
</evidence>
<evidence type="ECO:0000256" key="9">
    <source>
        <dbReference type="ARBA" id="ARBA00022679"/>
    </source>
</evidence>
<dbReference type="InterPro" id="IPR005260">
    <property type="entry name" value="Asp_kin_monofn"/>
</dbReference>
<comment type="pathway">
    <text evidence="3 17">Amino-acid biosynthesis; L-methionine biosynthesis via de novo pathway; L-homoserine from L-aspartate: step 1/3.</text>
</comment>
<keyword evidence="11 16" id="KW-0418">Kinase</keyword>
<keyword evidence="9 16" id="KW-0808">Transferase</keyword>
<evidence type="ECO:0000256" key="8">
    <source>
        <dbReference type="ARBA" id="ARBA00022605"/>
    </source>
</evidence>
<feature type="region of interest" description="Disordered" evidence="18">
    <location>
        <begin position="399"/>
        <end position="478"/>
    </location>
</feature>
<dbReference type="PROSITE" id="PS00324">
    <property type="entry name" value="ASPARTOKINASE"/>
    <property type="match status" value="1"/>
</dbReference>
<evidence type="ECO:0000256" key="4">
    <source>
        <dbReference type="ARBA" id="ARBA00005139"/>
    </source>
</evidence>
<evidence type="ECO:0000256" key="15">
    <source>
        <dbReference type="ARBA" id="ARBA00047872"/>
    </source>
</evidence>
<sequence length="478" mass="49307">MSLVVQKYGGTSLGDAGKISRAARRIAAEGRSVVVVVSAMGGTTDTMLGLAHNLTDDPHGRELDLLLSTGEQASAAALAIALRELGVPARSFSGRDGGIITDGVHGSARIVDVDPAQVLECVRAGLVPVVTGFQGVAADSGELTTLCRGGSDTTAVALAAALRAEVCEIFTDVEGVFTADPRHVAEARKVDHLSYADMAELAAHGAAVLAHPSVEYARAHGVRVHVRSSATGASGTWVTEAHPAGPPDDDRFSALGIAHLTGQLRCRLDGVDPDALTSVTAALSDPALPVDVLDHPAGDVPVAGSLRFTTCADDRAQVDAVLAGLRAAGAFTGFRWSGPVGKVSLVGRGFRTHHPLVLDALRTRRVAVRDTAVRARRISVTCAEHDVLDAVSHLHRAFLAPRSPRPPGPAREVASRDTALPQQDSGGVEQRRGHGHVGTSARSTPPGPSPGAAPPPRSTPIASSSGRTRSVSNLITCC</sequence>
<keyword evidence="21" id="KW-1185">Reference proteome</keyword>
<evidence type="ECO:0000313" key="20">
    <source>
        <dbReference type="EMBL" id="MFC5053352.1"/>
    </source>
</evidence>